<dbReference type="OrthoDB" id="10253686at2759"/>
<dbReference type="EMBL" id="SWFS01000485">
    <property type="protein sequence ID" value="KAA8901460.1"/>
    <property type="molecule type" value="Genomic_DNA"/>
</dbReference>
<evidence type="ECO:0000256" key="3">
    <source>
        <dbReference type="ARBA" id="ARBA00022786"/>
    </source>
</evidence>
<dbReference type="GO" id="GO:0016740">
    <property type="term" value="F:transferase activity"/>
    <property type="evidence" value="ECO:0007669"/>
    <property type="project" value="UniProtKB-KW"/>
</dbReference>
<dbReference type="VEuPathDB" id="FungiDB:TRICI_006064"/>
<evidence type="ECO:0000259" key="7">
    <source>
        <dbReference type="PROSITE" id="PS50127"/>
    </source>
</evidence>
<protein>
    <recommendedName>
        <fullName evidence="7">UBC core domain-containing protein</fullName>
    </recommendedName>
</protein>
<dbReference type="InterPro" id="IPR000608">
    <property type="entry name" value="UBC"/>
</dbReference>
<dbReference type="PROSITE" id="PS00183">
    <property type="entry name" value="UBC_1"/>
    <property type="match status" value="1"/>
</dbReference>
<keyword evidence="2 6" id="KW-0547">Nucleotide-binding</keyword>
<dbReference type="SUPFAM" id="SSF54495">
    <property type="entry name" value="UBC-like"/>
    <property type="match status" value="1"/>
</dbReference>
<feature type="active site" description="Glycyl thioester intermediate" evidence="5">
    <location>
        <position position="72"/>
    </location>
</feature>
<reference evidence="8" key="1">
    <citation type="journal article" date="2019" name="G3 (Bethesda)">
        <title>Genome Assemblies of Two Rare Opportunistic Yeast Pathogens: Diutina rugosa (syn. Candida rugosa) and Trichomonascus ciferrii (syn. Candida ciferrii).</title>
        <authorList>
            <person name="Mixao V."/>
            <person name="Saus E."/>
            <person name="Hansen A.P."/>
            <person name="Lass-Florl C."/>
            <person name="Gabaldon T."/>
        </authorList>
    </citation>
    <scope>NUCLEOTIDE SEQUENCE</scope>
    <source>
        <strain evidence="8">CBS 4856</strain>
    </source>
</reference>
<dbReference type="PROSITE" id="PS50127">
    <property type="entry name" value="UBC_2"/>
    <property type="match status" value="1"/>
</dbReference>
<evidence type="ECO:0000313" key="9">
    <source>
        <dbReference type="Proteomes" id="UP000761534"/>
    </source>
</evidence>
<comment type="caution">
    <text evidence="8">The sequence shown here is derived from an EMBL/GenBank/DDBJ whole genome shotgun (WGS) entry which is preliminary data.</text>
</comment>
<comment type="similarity">
    <text evidence="6">Belongs to the ubiquitin-conjugating enzyme family.</text>
</comment>
<dbReference type="AlphaFoldDB" id="A0A642ULX6"/>
<keyword evidence="3 6" id="KW-0833">Ubl conjugation pathway</keyword>
<dbReference type="InterPro" id="IPR023313">
    <property type="entry name" value="UBQ-conjugating_AS"/>
</dbReference>
<keyword evidence="4 6" id="KW-0067">ATP-binding</keyword>
<evidence type="ECO:0000256" key="4">
    <source>
        <dbReference type="ARBA" id="ARBA00022840"/>
    </source>
</evidence>
<dbReference type="GO" id="GO:0005524">
    <property type="term" value="F:ATP binding"/>
    <property type="evidence" value="ECO:0007669"/>
    <property type="project" value="UniProtKB-UniRule"/>
</dbReference>
<evidence type="ECO:0000313" key="8">
    <source>
        <dbReference type="EMBL" id="KAA8901460.1"/>
    </source>
</evidence>
<dbReference type="Gene3D" id="3.10.110.10">
    <property type="entry name" value="Ubiquitin Conjugating Enzyme"/>
    <property type="match status" value="1"/>
</dbReference>
<dbReference type="CDD" id="cd23791">
    <property type="entry name" value="UBCc_UBE2C"/>
    <property type="match status" value="1"/>
</dbReference>
<dbReference type="Pfam" id="PF00179">
    <property type="entry name" value="UQ_con"/>
    <property type="match status" value="1"/>
</dbReference>
<keyword evidence="9" id="KW-1185">Reference proteome</keyword>
<evidence type="ECO:0000256" key="2">
    <source>
        <dbReference type="ARBA" id="ARBA00022741"/>
    </source>
</evidence>
<organism evidence="8 9">
    <name type="scientific">Trichomonascus ciferrii</name>
    <dbReference type="NCBI Taxonomy" id="44093"/>
    <lineage>
        <taxon>Eukaryota</taxon>
        <taxon>Fungi</taxon>
        <taxon>Dikarya</taxon>
        <taxon>Ascomycota</taxon>
        <taxon>Saccharomycotina</taxon>
        <taxon>Dipodascomycetes</taxon>
        <taxon>Dipodascales</taxon>
        <taxon>Trichomonascaceae</taxon>
        <taxon>Trichomonascus</taxon>
        <taxon>Trichomonascus ciferrii complex</taxon>
    </lineage>
</organism>
<dbReference type="InterPro" id="IPR016135">
    <property type="entry name" value="UBQ-conjugating_enzyme/RWD"/>
</dbReference>
<sequence length="132" mass="14948">MANTPGISAFPESDANMLLWTGTIEGPEGTYYEGLKFKISIQFPANYPYTAPTIKFTCPMWHPNVDMSGNICLDILKEKWSAVYNVQTILLSLQSLLGEPNNKSPLNAQAAQLWDKNPAEYKRLLMQRYQED</sequence>
<gene>
    <name evidence="8" type="ORF">TRICI_006064</name>
</gene>
<evidence type="ECO:0000256" key="6">
    <source>
        <dbReference type="RuleBase" id="RU362109"/>
    </source>
</evidence>
<name>A0A642ULX6_9ASCO</name>
<accession>A0A642ULX6</accession>
<dbReference type="PANTHER" id="PTHR24067">
    <property type="entry name" value="UBIQUITIN-CONJUGATING ENZYME E2"/>
    <property type="match status" value="1"/>
</dbReference>
<proteinExistence type="inferred from homology"/>
<dbReference type="SMART" id="SM00212">
    <property type="entry name" value="UBCc"/>
    <property type="match status" value="1"/>
</dbReference>
<keyword evidence="1" id="KW-0808">Transferase</keyword>
<dbReference type="InterPro" id="IPR050113">
    <property type="entry name" value="Ub_conjugating_enzyme"/>
</dbReference>
<feature type="domain" description="UBC core" evidence="7">
    <location>
        <begin position="1"/>
        <end position="132"/>
    </location>
</feature>
<evidence type="ECO:0000256" key="1">
    <source>
        <dbReference type="ARBA" id="ARBA00022679"/>
    </source>
</evidence>
<evidence type="ECO:0000256" key="5">
    <source>
        <dbReference type="PROSITE-ProRule" id="PRU10133"/>
    </source>
</evidence>
<dbReference type="Proteomes" id="UP000761534">
    <property type="component" value="Unassembled WGS sequence"/>
</dbReference>